<dbReference type="OrthoDB" id="9790858at2"/>
<dbReference type="Gene3D" id="3.90.1150.10">
    <property type="entry name" value="Aspartate Aminotransferase, domain 1"/>
    <property type="match status" value="1"/>
</dbReference>
<dbReference type="Proteomes" id="UP000248021">
    <property type="component" value="Unassembled WGS sequence"/>
</dbReference>
<evidence type="ECO:0000256" key="3">
    <source>
        <dbReference type="ARBA" id="ARBA00022898"/>
    </source>
</evidence>
<comment type="caution">
    <text evidence="10">The sequence shown here is derived from an EMBL/GenBank/DDBJ whole genome shotgun (WGS) entry which is preliminary data.</text>
</comment>
<accession>A0A2V3UJS0</accession>
<dbReference type="PANTHER" id="PTHR43500">
    <property type="entry name" value="CYSTATHIONINE BETA-LYASE-RELATED"/>
    <property type="match status" value="1"/>
</dbReference>
<dbReference type="InterPro" id="IPR015422">
    <property type="entry name" value="PyrdxlP-dep_Trfase_small"/>
</dbReference>
<evidence type="ECO:0000256" key="5">
    <source>
        <dbReference type="ARBA" id="ARBA00046315"/>
    </source>
</evidence>
<evidence type="ECO:0000313" key="10">
    <source>
        <dbReference type="EMBL" id="PXW65020.1"/>
    </source>
</evidence>
<dbReference type="RefSeq" id="WP_110373030.1">
    <property type="nucleotide sequence ID" value="NZ_JAHBRY010000001.1"/>
</dbReference>
<evidence type="ECO:0000256" key="7">
    <source>
        <dbReference type="ARBA" id="ARBA00047625"/>
    </source>
</evidence>
<dbReference type="InterPro" id="IPR015421">
    <property type="entry name" value="PyrdxlP-dep_Trfase_major"/>
</dbReference>
<evidence type="ECO:0000256" key="1">
    <source>
        <dbReference type="ARBA" id="ARBA00001933"/>
    </source>
</evidence>
<comment type="pathway">
    <text evidence="5">Amino-acid biosynthesis; L-methionine biosynthesis via de novo pathway; L-homocysteine from L-cystathionine: step 1/1.</text>
</comment>
<dbReference type="PIRSF" id="PIRSF001434">
    <property type="entry name" value="CGS"/>
    <property type="match status" value="1"/>
</dbReference>
<dbReference type="GO" id="GO:0019450">
    <property type="term" value="P:L-cysteine catabolic process to pyruvate"/>
    <property type="evidence" value="ECO:0007669"/>
    <property type="project" value="TreeGrafter"/>
</dbReference>
<proteinExistence type="inferred from homology"/>
<dbReference type="PANTHER" id="PTHR43500:SF1">
    <property type="entry name" value="CYSTATHIONINE BETA-LYASE-RELATED"/>
    <property type="match status" value="1"/>
</dbReference>
<dbReference type="EMBL" id="QJJK01000001">
    <property type="protein sequence ID" value="PXW65020.1"/>
    <property type="molecule type" value="Genomic_DNA"/>
</dbReference>
<evidence type="ECO:0000256" key="9">
    <source>
        <dbReference type="RuleBase" id="RU362118"/>
    </source>
</evidence>
<dbReference type="FunFam" id="3.40.640.10:FF:000046">
    <property type="entry name" value="Cystathionine gamma-lyase"/>
    <property type="match status" value="1"/>
</dbReference>
<dbReference type="InterPro" id="IPR054542">
    <property type="entry name" value="Cys_met_metab_PP"/>
</dbReference>
<dbReference type="PROSITE" id="PS00868">
    <property type="entry name" value="CYS_MET_METAB_PP"/>
    <property type="match status" value="1"/>
</dbReference>
<dbReference type="InterPro" id="IPR015424">
    <property type="entry name" value="PyrdxlP-dep_Trfase"/>
</dbReference>
<evidence type="ECO:0000256" key="8">
    <source>
        <dbReference type="PIRSR" id="PIRSR001434-2"/>
    </source>
</evidence>
<evidence type="ECO:0000256" key="6">
    <source>
        <dbReference type="ARBA" id="ARBA00047517"/>
    </source>
</evidence>
<keyword evidence="3 8" id="KW-0663">Pyridoxal phosphate</keyword>
<dbReference type="SUPFAM" id="SSF53383">
    <property type="entry name" value="PLP-dependent transferases"/>
    <property type="match status" value="1"/>
</dbReference>
<dbReference type="GO" id="GO:0030170">
    <property type="term" value="F:pyridoxal phosphate binding"/>
    <property type="evidence" value="ECO:0007669"/>
    <property type="project" value="InterPro"/>
</dbReference>
<comment type="similarity">
    <text evidence="2 9">Belongs to the trans-sulfuration enzymes family.</text>
</comment>
<keyword evidence="4 10" id="KW-0456">Lyase</keyword>
<dbReference type="Gene3D" id="3.40.640.10">
    <property type="entry name" value="Type I PLP-dependent aspartate aminotransferase-like (Major domain)"/>
    <property type="match status" value="1"/>
</dbReference>
<dbReference type="NCBIfam" id="TIGR01324">
    <property type="entry name" value="cysta_beta_ly_B"/>
    <property type="match status" value="1"/>
</dbReference>
<dbReference type="InterPro" id="IPR000277">
    <property type="entry name" value="Cys/Met-Metab_PyrdxlP-dep_enz"/>
</dbReference>
<comment type="catalytic activity">
    <reaction evidence="7">
        <text>an S-substituted L-cysteine + H2O = a thiol + pyruvate + NH4(+)</text>
        <dbReference type="Rhea" id="RHEA:18121"/>
        <dbReference type="ChEBI" id="CHEBI:15361"/>
        <dbReference type="ChEBI" id="CHEBI:15377"/>
        <dbReference type="ChEBI" id="CHEBI:28938"/>
        <dbReference type="ChEBI" id="CHEBI:29256"/>
        <dbReference type="ChEBI" id="CHEBI:58717"/>
        <dbReference type="EC" id="4.4.1.13"/>
    </reaction>
</comment>
<gene>
    <name evidence="10" type="ORF">C7450_101781</name>
</gene>
<dbReference type="GO" id="GO:0019346">
    <property type="term" value="P:transsulfuration"/>
    <property type="evidence" value="ECO:0007669"/>
    <property type="project" value="InterPro"/>
</dbReference>
<dbReference type="GO" id="GO:0047804">
    <property type="term" value="F:cysteine-S-conjugate beta-lyase activity"/>
    <property type="evidence" value="ECO:0007669"/>
    <property type="project" value="UniProtKB-EC"/>
</dbReference>
<dbReference type="Pfam" id="PF01053">
    <property type="entry name" value="Cys_Met_Meta_PP"/>
    <property type="match status" value="1"/>
</dbReference>
<comment type="catalytic activity">
    <reaction evidence="6">
        <text>L,L-cystathionine + H2O = L-homocysteine + pyruvate + NH4(+)</text>
        <dbReference type="Rhea" id="RHEA:13965"/>
        <dbReference type="ChEBI" id="CHEBI:15361"/>
        <dbReference type="ChEBI" id="CHEBI:15377"/>
        <dbReference type="ChEBI" id="CHEBI:28938"/>
        <dbReference type="ChEBI" id="CHEBI:58161"/>
        <dbReference type="ChEBI" id="CHEBI:58199"/>
    </reaction>
</comment>
<dbReference type="CDD" id="cd00614">
    <property type="entry name" value="CGS_like"/>
    <property type="match status" value="1"/>
</dbReference>
<evidence type="ECO:0000256" key="2">
    <source>
        <dbReference type="ARBA" id="ARBA00009077"/>
    </source>
</evidence>
<dbReference type="AlphaFoldDB" id="A0A2V3UJS0"/>
<keyword evidence="11" id="KW-1185">Reference proteome</keyword>
<comment type="cofactor">
    <cofactor evidence="1 9">
        <name>pyridoxal 5'-phosphate</name>
        <dbReference type="ChEBI" id="CHEBI:597326"/>
    </cofactor>
</comment>
<sequence length="390" mass="42855">MKNDTRIVHAGRHPEDFKGAVNVPVYRTSTVIARNMDEWDRKHREQASTNEPDLFYGRHGTPTSKALQQAMAELEGGFRSFVYPSGVSACVTAIMAFAGQGEHVLAPDSVYGPVRRISGTMFKRFGIETEFYDPRIGEDIEALVRPTTRVIYVEAPGSLTFEMQDIPAIAAVAHRHGAVVVMDNTWATPLLFRAFDHGVDVSVHAATKYVTGHSDTMLGVVTANEACYERLKAATLDLGQTASPDDCYLALRGLRTMGVRLARQGQAATELAAWLASRPEVERVMSPALPDDPGHAIWKRDFLGASGLFAFALKPDLAKFRREFIDALKLFALGGSWGGYESLVMPIDPPRTVTRYAYSNAGIRLHVGLEDPDDLKDDLAQAFGLINTRT</sequence>
<reference evidence="10 11" key="1">
    <citation type="submission" date="2018-05" db="EMBL/GenBank/DDBJ databases">
        <title>Genomic Encyclopedia of Type Strains, Phase IV (KMG-IV): sequencing the most valuable type-strain genomes for metagenomic binning, comparative biology and taxonomic classification.</title>
        <authorList>
            <person name="Goeker M."/>
        </authorList>
    </citation>
    <scope>NUCLEOTIDE SEQUENCE [LARGE SCALE GENOMIC DNA]</scope>
    <source>
        <strain evidence="10 11">DSM 6462</strain>
    </source>
</reference>
<evidence type="ECO:0000256" key="4">
    <source>
        <dbReference type="ARBA" id="ARBA00023239"/>
    </source>
</evidence>
<name>A0A2V3UJS0_9HYPH</name>
<feature type="modified residue" description="N6-(pyridoxal phosphate)lysine" evidence="8">
    <location>
        <position position="208"/>
    </location>
</feature>
<dbReference type="InterPro" id="IPR006233">
    <property type="entry name" value="Cys_b_lyase_bac"/>
</dbReference>
<protein>
    <submittedName>
        <fullName evidence="10">Cystathionine beta-lyase</fullName>
    </submittedName>
</protein>
<organism evidence="10 11">
    <name type="scientific">Chelatococcus asaccharovorans</name>
    <dbReference type="NCBI Taxonomy" id="28210"/>
    <lineage>
        <taxon>Bacteria</taxon>
        <taxon>Pseudomonadati</taxon>
        <taxon>Pseudomonadota</taxon>
        <taxon>Alphaproteobacteria</taxon>
        <taxon>Hyphomicrobiales</taxon>
        <taxon>Chelatococcaceae</taxon>
        <taxon>Chelatococcus</taxon>
    </lineage>
</organism>
<evidence type="ECO:0000313" key="11">
    <source>
        <dbReference type="Proteomes" id="UP000248021"/>
    </source>
</evidence>